<dbReference type="GO" id="GO:0005576">
    <property type="term" value="C:extracellular region"/>
    <property type="evidence" value="ECO:0007669"/>
    <property type="project" value="TreeGrafter"/>
</dbReference>
<dbReference type="EMBL" id="OE000431">
    <property type="protein sequence ID" value="CAD7453800.1"/>
    <property type="molecule type" value="Genomic_DNA"/>
</dbReference>
<keyword evidence="6" id="KW-0479">Metal-binding</keyword>
<accession>A0A7R9FIF3</accession>
<dbReference type="InterPro" id="IPR006823">
    <property type="entry name" value="Ceramidase_alk"/>
</dbReference>
<dbReference type="PANTHER" id="PTHR12670">
    <property type="entry name" value="CERAMIDASE"/>
    <property type="match status" value="1"/>
</dbReference>
<comment type="catalytic activity">
    <reaction evidence="7">
        <text>an N-acylsphing-4-enine + H2O = sphing-4-enine + a fatty acid</text>
        <dbReference type="Rhea" id="RHEA:20856"/>
        <dbReference type="ChEBI" id="CHEBI:15377"/>
        <dbReference type="ChEBI" id="CHEBI:28868"/>
        <dbReference type="ChEBI" id="CHEBI:52639"/>
        <dbReference type="ChEBI" id="CHEBI:57756"/>
        <dbReference type="EC" id="3.5.1.23"/>
    </reaction>
</comment>
<evidence type="ECO:0000256" key="5">
    <source>
        <dbReference type="PIRSR" id="PIRSR606823-1"/>
    </source>
</evidence>
<proteinExistence type="inferred from homology"/>
<reference evidence="11" key="1">
    <citation type="submission" date="2020-11" db="EMBL/GenBank/DDBJ databases">
        <authorList>
            <person name="Tran Van P."/>
        </authorList>
    </citation>
    <scope>NUCLEOTIDE SEQUENCE</scope>
</reference>
<feature type="binding site" evidence="6">
    <location>
        <position position="120"/>
    </location>
    <ligand>
        <name>Zn(2+)</name>
        <dbReference type="ChEBI" id="CHEBI:29105"/>
    </ligand>
</feature>
<keyword evidence="6" id="KW-0862">Zinc</keyword>
<dbReference type="AlphaFoldDB" id="A0A7R9FIF3"/>
<feature type="chain" id="PRO_5031326249" description="Neutral ceramidase" evidence="8">
    <location>
        <begin position="29"/>
        <end position="717"/>
    </location>
</feature>
<evidence type="ECO:0000256" key="6">
    <source>
        <dbReference type="PIRSR" id="PIRSR606823-2"/>
    </source>
</evidence>
<evidence type="ECO:0000259" key="10">
    <source>
        <dbReference type="Pfam" id="PF17048"/>
    </source>
</evidence>
<dbReference type="PROSITE" id="PS51257">
    <property type="entry name" value="PROKAR_LIPOPROTEIN"/>
    <property type="match status" value="1"/>
</dbReference>
<feature type="binding site" evidence="6">
    <location>
        <position position="470"/>
    </location>
    <ligand>
        <name>Zn(2+)</name>
        <dbReference type="ChEBI" id="CHEBI:29105"/>
    </ligand>
</feature>
<dbReference type="GO" id="GO:0046514">
    <property type="term" value="P:ceramide catabolic process"/>
    <property type="evidence" value="ECO:0007669"/>
    <property type="project" value="InterPro"/>
</dbReference>
<dbReference type="GO" id="GO:0042759">
    <property type="term" value="P:long-chain fatty acid biosynthetic process"/>
    <property type="evidence" value="ECO:0007669"/>
    <property type="project" value="TreeGrafter"/>
</dbReference>
<sequence length="717" mass="78508">MRAGRDWPLSALLVTSCALLVTSQPAGGDYLVGVGIGDMTGPAAEIGMMGYANLKQKTAGIHLRQFSRAYVIDDGDSRMAFVSADVGMIPHGIRKQVLANLQKLYGETYTKHNLLLSGTHTHSAPGGFMMDLLYDISILGFLQETFDAYVDGITMSVRRAHENTRRGRIFINMGEVEGANINRSPTAYENNPETERRKYASNVDKTLVQLRFDSLEGQPLGALHWFAVHPTSMNNTNVFISSDNVGLASLLFEQRVEPGSLPGKGSFVAGFASSNLGDVSPNTRGPRCEKSGLECDVSSSTCSRNEHCFSSGPGEDMVSSTRIIAEKLLDKALELFNDRKGSHEIKGPVRVVHQYVDMPQAVASVYDPQTRTFKKVNGCLPAMGYSFAAGTTDGPGAFTFKQGTKTTNPFWNVVRNFLAAPRLEDEECQGSKPILLETGRLKFPYSWQPSIVSTQLAVLGDVAIACVPGEFTTMAGRRLRDAVSEAFTQNGRGKLHHVVVAGLCNTYSSYITTKEEYDVQRYEGASTIFGPHTLQIYLEQYARLAEAINTGSPVEPGPDPPVFSKRLLSFITPVIFDNPKFRYDYGDVLLHPPRQATPGDKVTARFVSGHPRNNPRHGDTFLTIEKWTSNGSWAVVATDANWETRFEWVRTHKTLGTSEALITWKIPPDVVPGDYRIGHFGDYKYIFGGVYPYSGFTGTFKASSGPAGTSGSGFNSQ</sequence>
<feature type="signal peptide" evidence="8">
    <location>
        <begin position="1"/>
        <end position="28"/>
    </location>
</feature>
<comment type="similarity">
    <text evidence="1 7">Belongs to the neutral ceramidase family.</text>
</comment>
<evidence type="ECO:0000256" key="1">
    <source>
        <dbReference type="ARBA" id="ARBA00009835"/>
    </source>
</evidence>
<dbReference type="Pfam" id="PF04734">
    <property type="entry name" value="Ceramidase_alk"/>
    <property type="match status" value="1"/>
</dbReference>
<keyword evidence="7" id="KW-0746">Sphingolipid metabolism</keyword>
<dbReference type="EC" id="3.5.1.23" evidence="2 7"/>
<evidence type="ECO:0000313" key="11">
    <source>
        <dbReference type="EMBL" id="CAD7453800.1"/>
    </source>
</evidence>
<feature type="binding site" evidence="6">
    <location>
        <position position="510"/>
    </location>
    <ligand>
        <name>Zn(2+)</name>
        <dbReference type="ChEBI" id="CHEBI:29105"/>
    </ligand>
</feature>
<feature type="domain" description="Neutral/alkaline non-lysosomal ceramidase C-terminal" evidence="10">
    <location>
        <begin position="541"/>
        <end position="701"/>
    </location>
</feature>
<evidence type="ECO:0000256" key="8">
    <source>
        <dbReference type="SAM" id="SignalP"/>
    </source>
</evidence>
<dbReference type="GO" id="GO:0046872">
    <property type="term" value="F:metal ion binding"/>
    <property type="evidence" value="ECO:0007669"/>
    <property type="project" value="UniProtKB-KW"/>
</dbReference>
<gene>
    <name evidence="11" type="ORF">TTEB3V08_LOCUS1923</name>
</gene>
<dbReference type="InterPro" id="IPR031331">
    <property type="entry name" value="NEUT/ALK_ceramidase_C"/>
</dbReference>
<feature type="binding site" evidence="6">
    <location>
        <position position="229"/>
    </location>
    <ligand>
        <name>Zn(2+)</name>
        <dbReference type="ChEBI" id="CHEBI:29105"/>
    </ligand>
</feature>
<protein>
    <recommendedName>
        <fullName evidence="3 7">Neutral ceramidase</fullName>
        <ecNumber evidence="2 7">3.5.1.23</ecNumber>
    </recommendedName>
</protein>
<dbReference type="Gene3D" id="2.60.40.2300">
    <property type="entry name" value="Neutral/alkaline non-lysosomal ceramidase, C-terminal domain"/>
    <property type="match status" value="1"/>
</dbReference>
<evidence type="ECO:0000256" key="2">
    <source>
        <dbReference type="ARBA" id="ARBA00011891"/>
    </source>
</evidence>
<keyword evidence="4 7" id="KW-0378">Hydrolase</keyword>
<dbReference type="GO" id="GO:0046512">
    <property type="term" value="P:sphingosine biosynthetic process"/>
    <property type="evidence" value="ECO:0007669"/>
    <property type="project" value="TreeGrafter"/>
</dbReference>
<dbReference type="PANTHER" id="PTHR12670:SF1">
    <property type="entry name" value="NEUTRAL CERAMIDASE"/>
    <property type="match status" value="1"/>
</dbReference>
<comment type="cofactor">
    <cofactor evidence="6">
        <name>Zn(2+)</name>
        <dbReference type="ChEBI" id="CHEBI:29105"/>
    </cofactor>
    <text evidence="6">Binds 1 zinc ion per subunit.</text>
</comment>
<dbReference type="GO" id="GO:0017040">
    <property type="term" value="F:N-acylsphingosine amidohydrolase activity"/>
    <property type="evidence" value="ECO:0007669"/>
    <property type="project" value="UniProtKB-UniRule"/>
</dbReference>
<evidence type="ECO:0000256" key="3">
    <source>
        <dbReference type="ARBA" id="ARBA00019235"/>
    </source>
</evidence>
<evidence type="ECO:0000256" key="7">
    <source>
        <dbReference type="RuleBase" id="RU366019"/>
    </source>
</evidence>
<dbReference type="Pfam" id="PF17048">
    <property type="entry name" value="Ceramidse_alk_C"/>
    <property type="match status" value="1"/>
</dbReference>
<feature type="domain" description="Neutral/alkaline non-lysosomal ceramidase N-terminal" evidence="9">
    <location>
        <begin position="30"/>
        <end position="538"/>
    </location>
</feature>
<dbReference type="InterPro" id="IPR031329">
    <property type="entry name" value="NEUT/ALK_ceramidase_N"/>
</dbReference>
<dbReference type="GO" id="GO:0016020">
    <property type="term" value="C:membrane"/>
    <property type="evidence" value="ECO:0007669"/>
    <property type="project" value="GOC"/>
</dbReference>
<evidence type="ECO:0000256" key="4">
    <source>
        <dbReference type="ARBA" id="ARBA00022801"/>
    </source>
</evidence>
<dbReference type="InterPro" id="IPR038445">
    <property type="entry name" value="NCDase_C_sf"/>
</dbReference>
<keyword evidence="7" id="KW-0443">Lipid metabolism</keyword>
<evidence type="ECO:0000259" key="9">
    <source>
        <dbReference type="Pfam" id="PF04734"/>
    </source>
</evidence>
<name>A0A7R9FIF3_9NEOP</name>
<keyword evidence="8" id="KW-0732">Signal</keyword>
<organism evidence="11">
    <name type="scientific">Timema tahoe</name>
    <dbReference type="NCBI Taxonomy" id="61484"/>
    <lineage>
        <taxon>Eukaryota</taxon>
        <taxon>Metazoa</taxon>
        <taxon>Ecdysozoa</taxon>
        <taxon>Arthropoda</taxon>
        <taxon>Hexapoda</taxon>
        <taxon>Insecta</taxon>
        <taxon>Pterygota</taxon>
        <taxon>Neoptera</taxon>
        <taxon>Polyneoptera</taxon>
        <taxon>Phasmatodea</taxon>
        <taxon>Timematodea</taxon>
        <taxon>Timematoidea</taxon>
        <taxon>Timematidae</taxon>
        <taxon>Timema</taxon>
    </lineage>
</organism>
<feature type="active site" description="Nucleophile" evidence="5">
    <location>
        <position position="280"/>
    </location>
</feature>